<keyword evidence="1" id="KW-1133">Transmembrane helix</keyword>
<keyword evidence="1" id="KW-0812">Transmembrane</keyword>
<evidence type="ECO:0000259" key="3">
    <source>
        <dbReference type="Pfam" id="PF19019"/>
    </source>
</evidence>
<dbReference type="WBParaSite" id="PSU_v2.g6555.t1">
    <property type="protein sequence ID" value="PSU_v2.g6555.t1"/>
    <property type="gene ID" value="PSU_v2.g6555"/>
</dbReference>
<feature type="domain" description="Phlebovirus glycoprotein G2 C-terminal" evidence="3">
    <location>
        <begin position="168"/>
        <end position="326"/>
    </location>
</feature>
<dbReference type="Pfam" id="PF19019">
    <property type="entry name" value="Phlebo_G2_C"/>
    <property type="match status" value="1"/>
</dbReference>
<dbReference type="Proteomes" id="UP000887577">
    <property type="component" value="Unplaced"/>
</dbReference>
<feature type="transmembrane region" description="Helical" evidence="1">
    <location>
        <begin position="293"/>
        <end position="311"/>
    </location>
</feature>
<dbReference type="AlphaFoldDB" id="A0A914Z3T8"/>
<protein>
    <submittedName>
        <fullName evidence="5">Phlebovirus glycoprotein G2 fusion domain-containing protein</fullName>
    </submittedName>
</protein>
<evidence type="ECO:0000256" key="1">
    <source>
        <dbReference type="SAM" id="Phobius"/>
    </source>
</evidence>
<evidence type="ECO:0000313" key="4">
    <source>
        <dbReference type="Proteomes" id="UP000887577"/>
    </source>
</evidence>
<keyword evidence="4" id="KW-1185">Reference proteome</keyword>
<feature type="domain" description="Phlebovirus glycoprotein G2 fusion" evidence="2">
    <location>
        <begin position="10"/>
        <end position="153"/>
    </location>
</feature>
<organism evidence="4 5">
    <name type="scientific">Panagrolaimus superbus</name>
    <dbReference type="NCBI Taxonomy" id="310955"/>
    <lineage>
        <taxon>Eukaryota</taxon>
        <taxon>Metazoa</taxon>
        <taxon>Ecdysozoa</taxon>
        <taxon>Nematoda</taxon>
        <taxon>Chromadorea</taxon>
        <taxon>Rhabditida</taxon>
        <taxon>Tylenchina</taxon>
        <taxon>Panagrolaimomorpha</taxon>
        <taxon>Panagrolaimoidea</taxon>
        <taxon>Panagrolaimidae</taxon>
        <taxon>Panagrolaimus</taxon>
    </lineage>
</organism>
<accession>A0A914Z3T8</accession>
<proteinExistence type="predicted"/>
<dbReference type="Gene3D" id="2.60.40.3770">
    <property type="match status" value="1"/>
</dbReference>
<dbReference type="InterPro" id="IPR043603">
    <property type="entry name" value="Phlebo_G2_C"/>
</dbReference>
<name>A0A914Z3T8_9BILA</name>
<reference evidence="5" key="1">
    <citation type="submission" date="2022-11" db="UniProtKB">
        <authorList>
            <consortium name="WormBaseParasite"/>
        </authorList>
    </citation>
    <scope>IDENTIFICATION</scope>
</reference>
<evidence type="ECO:0000313" key="5">
    <source>
        <dbReference type="WBParaSite" id="PSU_v2.g6555.t1"/>
    </source>
</evidence>
<dbReference type="InterPro" id="IPR009878">
    <property type="entry name" value="Phlebovirus_G2_fusion"/>
</dbReference>
<dbReference type="Pfam" id="PF07245">
    <property type="entry name" value="Phlebovirus_G2"/>
    <property type="match status" value="1"/>
</dbReference>
<sequence length="331" mass="36628">MDMVVKIGNVTEKHTFTLIPGQTVSWNHFKVSLVSTSLPTVPYLNTKFITDYRRIAVAEVSAPGQQIPGTIGDFQCRTFEDAKKFNCNFPPNACRCHTLETKANCVCASDQLQKLFNNGDQLLPLEIAGTTFEGWEKTVRAMYSTPSAIQLQMQIQNLKVTTMISNSKCTVAFNKLIGCYNCNTGAEVKATCKTDFGSPLAYVTCAGSTAAISCNPAGHTETLKFQFQESKIDINCKVKCPNTETESKLKGDLAFVGHDVHSSYHLIAADEINAASSLDFNFLFNWFSLQHHWLLLIAAFILIFVVIMIVVKNLPVFQAVNILSSMVKKEL</sequence>
<evidence type="ECO:0000259" key="2">
    <source>
        <dbReference type="Pfam" id="PF07245"/>
    </source>
</evidence>
<keyword evidence="1" id="KW-0472">Membrane</keyword>